<dbReference type="PANTHER" id="PTHR11730">
    <property type="entry name" value="AMMONIUM TRANSPORTER"/>
    <property type="match status" value="1"/>
</dbReference>
<dbReference type="FunFam" id="1.10.3430.10:FF:000001">
    <property type="entry name" value="Ammonium transporter Rh type C"/>
    <property type="match status" value="1"/>
</dbReference>
<keyword evidence="4 9" id="KW-0812">Transmembrane</keyword>
<feature type="transmembrane region" description="Helical" evidence="9">
    <location>
        <begin position="285"/>
        <end position="315"/>
    </location>
</feature>
<feature type="domain" description="Ammonium transporter AmtB-like" evidence="10">
    <location>
        <begin position="20"/>
        <end position="434"/>
    </location>
</feature>
<dbReference type="PANTHER" id="PTHR11730:SF60">
    <property type="entry name" value="RH50, ISOFORM D"/>
    <property type="match status" value="1"/>
</dbReference>
<dbReference type="GO" id="GO:0008519">
    <property type="term" value="F:ammonium channel activity"/>
    <property type="evidence" value="ECO:0007669"/>
    <property type="project" value="InterPro"/>
</dbReference>
<dbReference type="OMA" id="NCFEDDV"/>
<gene>
    <name evidence="11" type="primary">Dvir\GJ15523</name>
    <name evidence="11" type="ORF">Dvir_GJ15523</name>
</gene>
<dbReference type="PRINTS" id="PR00342">
    <property type="entry name" value="RHESUSRHD"/>
</dbReference>
<feature type="transmembrane region" description="Helical" evidence="9">
    <location>
        <begin position="86"/>
        <end position="107"/>
    </location>
</feature>
<feature type="transmembrane region" description="Helical" evidence="9">
    <location>
        <begin position="214"/>
        <end position="236"/>
    </location>
</feature>
<feature type="transmembrane region" description="Helical" evidence="9">
    <location>
        <begin position="396"/>
        <end position="419"/>
    </location>
</feature>
<dbReference type="PhylomeDB" id="B4MG13"/>
<keyword evidence="12" id="KW-1185">Reference proteome</keyword>
<feature type="transmembrane region" description="Helical" evidence="9">
    <location>
        <begin position="143"/>
        <end position="164"/>
    </location>
</feature>
<feature type="transmembrane region" description="Helical" evidence="9">
    <location>
        <begin position="176"/>
        <end position="194"/>
    </location>
</feature>
<comment type="subcellular location">
    <subcellularLocation>
        <location evidence="1">Membrane</location>
        <topology evidence="1">Multi-pass membrane protein</topology>
    </subcellularLocation>
</comment>
<evidence type="ECO:0000256" key="9">
    <source>
        <dbReference type="SAM" id="Phobius"/>
    </source>
</evidence>
<evidence type="ECO:0000313" key="12">
    <source>
        <dbReference type="Proteomes" id="UP000008792"/>
    </source>
</evidence>
<evidence type="ECO:0000256" key="3">
    <source>
        <dbReference type="ARBA" id="ARBA00022448"/>
    </source>
</evidence>
<dbReference type="eggNOG" id="KOG3796">
    <property type="taxonomic scope" value="Eukaryota"/>
</dbReference>
<keyword evidence="5 9" id="KW-1133">Transmembrane helix</keyword>
<evidence type="ECO:0000259" key="10">
    <source>
        <dbReference type="Pfam" id="PF00909"/>
    </source>
</evidence>
<evidence type="ECO:0000256" key="7">
    <source>
        <dbReference type="ARBA" id="ARBA00023177"/>
    </source>
</evidence>
<evidence type="ECO:0000256" key="2">
    <source>
        <dbReference type="ARBA" id="ARBA00011036"/>
    </source>
</evidence>
<dbReference type="HOGENOM" id="CLU_021386_0_0_1"/>
<dbReference type="InterPro" id="IPR002229">
    <property type="entry name" value="RhesusRHD"/>
</dbReference>
<feature type="transmembrane region" description="Helical" evidence="9">
    <location>
        <begin position="336"/>
        <end position="355"/>
    </location>
</feature>
<dbReference type="FunCoup" id="B4MG13">
    <property type="interactions" value="33"/>
</dbReference>
<reference evidence="11 12" key="1">
    <citation type="journal article" date="2007" name="Nature">
        <title>Evolution of genes and genomes on the Drosophila phylogeny.</title>
        <authorList>
            <consortium name="Drosophila 12 Genomes Consortium"/>
            <person name="Clark A.G."/>
            <person name="Eisen M.B."/>
            <person name="Smith D.R."/>
            <person name="Bergman C.M."/>
            <person name="Oliver B."/>
            <person name="Markow T.A."/>
            <person name="Kaufman T.C."/>
            <person name="Kellis M."/>
            <person name="Gelbart W."/>
            <person name="Iyer V.N."/>
            <person name="Pollard D.A."/>
            <person name="Sackton T.B."/>
            <person name="Larracuente A.M."/>
            <person name="Singh N.D."/>
            <person name="Abad J.P."/>
            <person name="Abt D.N."/>
            <person name="Adryan B."/>
            <person name="Aguade M."/>
            <person name="Akashi H."/>
            <person name="Anderson W.W."/>
            <person name="Aquadro C.F."/>
            <person name="Ardell D.H."/>
            <person name="Arguello R."/>
            <person name="Artieri C.G."/>
            <person name="Barbash D.A."/>
            <person name="Barker D."/>
            <person name="Barsanti P."/>
            <person name="Batterham P."/>
            <person name="Batzoglou S."/>
            <person name="Begun D."/>
            <person name="Bhutkar A."/>
            <person name="Blanco E."/>
            <person name="Bosak S.A."/>
            <person name="Bradley R.K."/>
            <person name="Brand A.D."/>
            <person name="Brent M.R."/>
            <person name="Brooks A.N."/>
            <person name="Brown R.H."/>
            <person name="Butlin R.K."/>
            <person name="Caggese C."/>
            <person name="Calvi B.R."/>
            <person name="Bernardo de Carvalho A."/>
            <person name="Caspi A."/>
            <person name="Castrezana S."/>
            <person name="Celniker S.E."/>
            <person name="Chang J.L."/>
            <person name="Chapple C."/>
            <person name="Chatterji S."/>
            <person name="Chinwalla A."/>
            <person name="Civetta A."/>
            <person name="Clifton S.W."/>
            <person name="Comeron J.M."/>
            <person name="Costello J.C."/>
            <person name="Coyne J.A."/>
            <person name="Daub J."/>
            <person name="David R.G."/>
            <person name="Delcher A.L."/>
            <person name="Delehaunty K."/>
            <person name="Do C.B."/>
            <person name="Ebling H."/>
            <person name="Edwards K."/>
            <person name="Eickbush T."/>
            <person name="Evans J.D."/>
            <person name="Filipski A."/>
            <person name="Findeiss S."/>
            <person name="Freyhult E."/>
            <person name="Fulton L."/>
            <person name="Fulton R."/>
            <person name="Garcia A.C."/>
            <person name="Gardiner A."/>
            <person name="Garfield D.A."/>
            <person name="Garvin B.E."/>
            <person name="Gibson G."/>
            <person name="Gilbert D."/>
            <person name="Gnerre S."/>
            <person name="Godfrey J."/>
            <person name="Good R."/>
            <person name="Gotea V."/>
            <person name="Gravely B."/>
            <person name="Greenberg A.J."/>
            <person name="Griffiths-Jones S."/>
            <person name="Gross S."/>
            <person name="Guigo R."/>
            <person name="Gustafson E.A."/>
            <person name="Haerty W."/>
            <person name="Hahn M.W."/>
            <person name="Halligan D.L."/>
            <person name="Halpern A.L."/>
            <person name="Halter G.M."/>
            <person name="Han M.V."/>
            <person name="Heger A."/>
            <person name="Hillier L."/>
            <person name="Hinrichs A.S."/>
            <person name="Holmes I."/>
            <person name="Hoskins R.A."/>
            <person name="Hubisz M.J."/>
            <person name="Hultmark D."/>
            <person name="Huntley M.A."/>
            <person name="Jaffe D.B."/>
            <person name="Jagadeeshan S."/>
            <person name="Jeck W.R."/>
            <person name="Johnson J."/>
            <person name="Jones C.D."/>
            <person name="Jordan W.C."/>
            <person name="Karpen G.H."/>
            <person name="Kataoka E."/>
            <person name="Keightley P.D."/>
            <person name="Kheradpour P."/>
            <person name="Kirkness E.F."/>
            <person name="Koerich L.B."/>
            <person name="Kristiansen K."/>
            <person name="Kudrna D."/>
            <person name="Kulathinal R.J."/>
            <person name="Kumar S."/>
            <person name="Kwok R."/>
            <person name="Lander E."/>
            <person name="Langley C.H."/>
            <person name="Lapoint R."/>
            <person name="Lazzaro B.P."/>
            <person name="Lee S.J."/>
            <person name="Levesque L."/>
            <person name="Li R."/>
            <person name="Lin C.F."/>
            <person name="Lin M.F."/>
            <person name="Lindblad-Toh K."/>
            <person name="Llopart A."/>
            <person name="Long M."/>
            <person name="Low L."/>
            <person name="Lozovsky E."/>
            <person name="Lu J."/>
            <person name="Luo M."/>
            <person name="Machado C.A."/>
            <person name="Makalowski W."/>
            <person name="Marzo M."/>
            <person name="Matsuda M."/>
            <person name="Matzkin L."/>
            <person name="McAllister B."/>
            <person name="McBride C.S."/>
            <person name="McKernan B."/>
            <person name="McKernan K."/>
            <person name="Mendez-Lago M."/>
            <person name="Minx P."/>
            <person name="Mollenhauer M.U."/>
            <person name="Montooth K."/>
            <person name="Mount S.M."/>
            <person name="Mu X."/>
            <person name="Myers E."/>
            <person name="Negre B."/>
            <person name="Newfeld S."/>
            <person name="Nielsen R."/>
            <person name="Noor M.A."/>
            <person name="O'Grady P."/>
            <person name="Pachter L."/>
            <person name="Papaceit M."/>
            <person name="Parisi M.J."/>
            <person name="Parisi M."/>
            <person name="Parts L."/>
            <person name="Pedersen J.S."/>
            <person name="Pesole G."/>
            <person name="Phillippy A.M."/>
            <person name="Ponting C.P."/>
            <person name="Pop M."/>
            <person name="Porcelli D."/>
            <person name="Powell J.R."/>
            <person name="Prohaska S."/>
            <person name="Pruitt K."/>
            <person name="Puig M."/>
            <person name="Quesneville H."/>
            <person name="Ram K.R."/>
            <person name="Rand D."/>
            <person name="Rasmussen M.D."/>
            <person name="Reed L.K."/>
            <person name="Reenan R."/>
            <person name="Reily A."/>
            <person name="Remington K.A."/>
            <person name="Rieger T.T."/>
            <person name="Ritchie M.G."/>
            <person name="Robin C."/>
            <person name="Rogers Y.H."/>
            <person name="Rohde C."/>
            <person name="Rozas J."/>
            <person name="Rubenfield M.J."/>
            <person name="Ruiz A."/>
            <person name="Russo S."/>
            <person name="Salzberg S.L."/>
            <person name="Sanchez-Gracia A."/>
            <person name="Saranga D.J."/>
            <person name="Sato H."/>
            <person name="Schaeffer S.W."/>
            <person name="Schatz M.C."/>
            <person name="Schlenke T."/>
            <person name="Schwartz R."/>
            <person name="Segarra C."/>
            <person name="Singh R.S."/>
            <person name="Sirot L."/>
            <person name="Sirota M."/>
            <person name="Sisneros N.B."/>
            <person name="Smith C.D."/>
            <person name="Smith T.F."/>
            <person name="Spieth J."/>
            <person name="Stage D.E."/>
            <person name="Stark A."/>
            <person name="Stephan W."/>
            <person name="Strausberg R.L."/>
            <person name="Strempel S."/>
            <person name="Sturgill D."/>
            <person name="Sutton G."/>
            <person name="Sutton G.G."/>
            <person name="Tao W."/>
            <person name="Teichmann S."/>
            <person name="Tobari Y.N."/>
            <person name="Tomimura Y."/>
            <person name="Tsolas J.M."/>
            <person name="Valente V.L."/>
            <person name="Venter E."/>
            <person name="Venter J.C."/>
            <person name="Vicario S."/>
            <person name="Vieira F.G."/>
            <person name="Vilella A.J."/>
            <person name="Villasante A."/>
            <person name="Walenz B."/>
            <person name="Wang J."/>
            <person name="Wasserman M."/>
            <person name="Watts T."/>
            <person name="Wilson D."/>
            <person name="Wilson R.K."/>
            <person name="Wing R.A."/>
            <person name="Wolfner M.F."/>
            <person name="Wong A."/>
            <person name="Wong G.K."/>
            <person name="Wu C.I."/>
            <person name="Wu G."/>
            <person name="Yamamoto D."/>
            <person name="Yang H.P."/>
            <person name="Yang S.P."/>
            <person name="Yorke J.A."/>
            <person name="Yoshida K."/>
            <person name="Zdobnov E."/>
            <person name="Zhang P."/>
            <person name="Zhang Y."/>
            <person name="Zimin A.V."/>
            <person name="Baldwin J."/>
            <person name="Abdouelleil A."/>
            <person name="Abdulkadir J."/>
            <person name="Abebe A."/>
            <person name="Abera B."/>
            <person name="Abreu J."/>
            <person name="Acer S.C."/>
            <person name="Aftuck L."/>
            <person name="Alexander A."/>
            <person name="An P."/>
            <person name="Anderson E."/>
            <person name="Anderson S."/>
            <person name="Arachi H."/>
            <person name="Azer M."/>
            <person name="Bachantsang P."/>
            <person name="Barry A."/>
            <person name="Bayul T."/>
            <person name="Berlin A."/>
            <person name="Bessette D."/>
            <person name="Bloom T."/>
            <person name="Blye J."/>
            <person name="Boguslavskiy L."/>
            <person name="Bonnet C."/>
            <person name="Boukhgalter B."/>
            <person name="Bourzgui I."/>
            <person name="Brown A."/>
            <person name="Cahill P."/>
            <person name="Channer S."/>
            <person name="Cheshatsang Y."/>
            <person name="Chuda L."/>
            <person name="Citroen M."/>
            <person name="Collymore A."/>
            <person name="Cooke P."/>
            <person name="Costello M."/>
            <person name="D'Aco K."/>
            <person name="Daza R."/>
            <person name="De Haan G."/>
            <person name="DeGray S."/>
            <person name="DeMaso C."/>
            <person name="Dhargay N."/>
            <person name="Dooley K."/>
            <person name="Dooley E."/>
            <person name="Doricent M."/>
            <person name="Dorje P."/>
            <person name="Dorjee K."/>
            <person name="Dupes A."/>
            <person name="Elong R."/>
            <person name="Falk J."/>
            <person name="Farina A."/>
            <person name="Faro S."/>
            <person name="Ferguson D."/>
            <person name="Fisher S."/>
            <person name="Foley C.D."/>
            <person name="Franke A."/>
            <person name="Friedrich D."/>
            <person name="Gadbois L."/>
            <person name="Gearin G."/>
            <person name="Gearin C.R."/>
            <person name="Giannoukos G."/>
            <person name="Goode T."/>
            <person name="Graham J."/>
            <person name="Grandbois E."/>
            <person name="Grewal S."/>
            <person name="Gyaltsen K."/>
            <person name="Hafez N."/>
            <person name="Hagos B."/>
            <person name="Hall J."/>
            <person name="Henson C."/>
            <person name="Hollinger A."/>
            <person name="Honan T."/>
            <person name="Huard M.D."/>
            <person name="Hughes L."/>
            <person name="Hurhula B."/>
            <person name="Husby M.E."/>
            <person name="Kamat A."/>
            <person name="Kanga B."/>
            <person name="Kashin S."/>
            <person name="Khazanovich D."/>
            <person name="Kisner P."/>
            <person name="Lance K."/>
            <person name="Lara M."/>
            <person name="Lee W."/>
            <person name="Lennon N."/>
            <person name="Letendre F."/>
            <person name="LeVine R."/>
            <person name="Lipovsky A."/>
            <person name="Liu X."/>
            <person name="Liu J."/>
            <person name="Liu S."/>
            <person name="Lokyitsang T."/>
            <person name="Lokyitsang Y."/>
            <person name="Lubonja R."/>
            <person name="Lui A."/>
            <person name="MacDonald P."/>
            <person name="Magnisalis V."/>
            <person name="Maru K."/>
            <person name="Matthews C."/>
            <person name="McCusker W."/>
            <person name="McDonough S."/>
            <person name="Mehta T."/>
            <person name="Meldrim J."/>
            <person name="Meneus L."/>
            <person name="Mihai O."/>
            <person name="Mihalev A."/>
            <person name="Mihova T."/>
            <person name="Mittelman R."/>
            <person name="Mlenga V."/>
            <person name="Montmayeur A."/>
            <person name="Mulrain L."/>
            <person name="Navidi A."/>
            <person name="Naylor J."/>
            <person name="Negash T."/>
            <person name="Nguyen T."/>
            <person name="Nguyen N."/>
            <person name="Nicol R."/>
            <person name="Norbu C."/>
            <person name="Norbu N."/>
            <person name="Novod N."/>
            <person name="O'Neill B."/>
            <person name="Osman S."/>
            <person name="Markiewicz E."/>
            <person name="Oyono O.L."/>
            <person name="Patti C."/>
            <person name="Phunkhang P."/>
            <person name="Pierre F."/>
            <person name="Priest M."/>
            <person name="Raghuraman S."/>
            <person name="Rege F."/>
            <person name="Reyes R."/>
            <person name="Rise C."/>
            <person name="Rogov P."/>
            <person name="Ross K."/>
            <person name="Ryan E."/>
            <person name="Settipalli S."/>
            <person name="Shea T."/>
            <person name="Sherpa N."/>
            <person name="Shi L."/>
            <person name="Shih D."/>
            <person name="Sparrow T."/>
            <person name="Spaulding J."/>
            <person name="Stalker J."/>
            <person name="Stange-Thomann N."/>
            <person name="Stavropoulos S."/>
            <person name="Stone C."/>
            <person name="Strader C."/>
            <person name="Tesfaye S."/>
            <person name="Thomson T."/>
            <person name="Thoulutsang Y."/>
            <person name="Thoulutsang D."/>
            <person name="Topham K."/>
            <person name="Topping I."/>
            <person name="Tsamla T."/>
            <person name="Vassiliev H."/>
            <person name="Vo A."/>
            <person name="Wangchuk T."/>
            <person name="Wangdi T."/>
            <person name="Weiand M."/>
            <person name="Wilkinson J."/>
            <person name="Wilson A."/>
            <person name="Yadav S."/>
            <person name="Young G."/>
            <person name="Yu Q."/>
            <person name="Zembek L."/>
            <person name="Zhong D."/>
            <person name="Zimmer A."/>
            <person name="Zwirko Z."/>
            <person name="Jaffe D.B."/>
            <person name="Alvarez P."/>
            <person name="Brockman W."/>
            <person name="Butler J."/>
            <person name="Chin C."/>
            <person name="Gnerre S."/>
            <person name="Grabherr M."/>
            <person name="Kleber M."/>
            <person name="Mauceli E."/>
            <person name="MacCallum I."/>
        </authorList>
    </citation>
    <scope>NUCLEOTIDE SEQUENCE [LARGE SCALE GENOMIC DNA]</scope>
    <source>
        <strain evidence="12">Tucson 15010-1051.87</strain>
    </source>
</reference>
<dbReference type="OrthoDB" id="534912at2759"/>
<accession>B4MG13</accession>
<evidence type="ECO:0000256" key="6">
    <source>
        <dbReference type="ARBA" id="ARBA00023136"/>
    </source>
</evidence>
<organism evidence="11 12">
    <name type="scientific">Drosophila virilis</name>
    <name type="common">Fruit fly</name>
    <dbReference type="NCBI Taxonomy" id="7244"/>
    <lineage>
        <taxon>Eukaryota</taxon>
        <taxon>Metazoa</taxon>
        <taxon>Ecdysozoa</taxon>
        <taxon>Arthropoda</taxon>
        <taxon>Hexapoda</taxon>
        <taxon>Insecta</taxon>
        <taxon>Pterygota</taxon>
        <taxon>Neoptera</taxon>
        <taxon>Endopterygota</taxon>
        <taxon>Diptera</taxon>
        <taxon>Brachycera</taxon>
        <taxon>Muscomorpha</taxon>
        <taxon>Ephydroidea</taxon>
        <taxon>Drosophilidae</taxon>
        <taxon>Drosophila</taxon>
    </lineage>
</organism>
<comment type="similarity">
    <text evidence="2">Belongs to the ammonium transporter (TC 2.A.49) family. Rh subfamily.</text>
</comment>
<sequence length="449" mass="48111">MHTPAGKVSGYIVLMIVQIVFLVLFWLFVRYEKSAMPSQLVAEDAGSANEHVSKYPQFQDVQVMIFIGFGFLMTFLRKYGYSATGYTLFMSALVVQWSVLMKGFLHMEGGKISLSLESIIDADIAAAVPLISMGALLGRTTPIQLLCMSIFEVALFAANEYLALNVLSICDCGGSITVHAFGAYFGLAVALMLRPASDQNEAGKHEGANYASDIFAMIGTTFLWVYWPSFNSVLAAGSGGERAILNTFLALAAATVTTFVVSALVSHENKLDMVHVQNSTLAGGVAVGTVCNLLLGAHGAVLIGIIAGTVSVLGYRYLTPWLTSKLRLHDTCGVHNLHGMPALISAIASAIYASLVTADDYQSELQDIFPAMVGSNSTASKIMGGLGRNASTQAGYQLFGIALTLLIAIGGGILTGAVLKYTSFRNLQKDEQHQDEQFWEVPALENKEE</sequence>
<keyword evidence="7" id="KW-0924">Ammonia transport</keyword>
<dbReference type="SUPFAM" id="SSF111352">
    <property type="entry name" value="Ammonium transporter"/>
    <property type="match status" value="1"/>
</dbReference>
<evidence type="ECO:0000313" key="11">
    <source>
        <dbReference type="EMBL" id="EDW58274.1"/>
    </source>
</evidence>
<keyword evidence="6 9" id="KW-0472">Membrane</keyword>
<keyword evidence="8" id="KW-0325">Glycoprotein</keyword>
<evidence type="ECO:0000256" key="1">
    <source>
        <dbReference type="ARBA" id="ARBA00004141"/>
    </source>
</evidence>
<dbReference type="SMR" id="B4MG13"/>
<dbReference type="InterPro" id="IPR029020">
    <property type="entry name" value="Ammonium/urea_transptr"/>
</dbReference>
<dbReference type="KEGG" id="dvi:6636559"/>
<evidence type="ECO:0000256" key="5">
    <source>
        <dbReference type="ARBA" id="ARBA00022989"/>
    </source>
</evidence>
<dbReference type="GO" id="GO:0005886">
    <property type="term" value="C:plasma membrane"/>
    <property type="evidence" value="ECO:0007669"/>
    <property type="project" value="InterPro"/>
</dbReference>
<protein>
    <recommendedName>
        <fullName evidence="10">Ammonium transporter AmtB-like domain-containing protein</fullName>
    </recommendedName>
</protein>
<dbReference type="STRING" id="7244.B4MG13"/>
<feature type="transmembrane region" description="Helical" evidence="9">
    <location>
        <begin position="243"/>
        <end position="265"/>
    </location>
</feature>
<evidence type="ECO:0000256" key="8">
    <source>
        <dbReference type="ARBA" id="ARBA00023180"/>
    </source>
</evidence>
<dbReference type="AlphaFoldDB" id="B4MG13"/>
<dbReference type="Pfam" id="PF00909">
    <property type="entry name" value="Ammonium_transp"/>
    <property type="match status" value="1"/>
</dbReference>
<dbReference type="InParanoid" id="B4MG13"/>
<dbReference type="GO" id="GO:0097272">
    <property type="term" value="P:ammonium homeostasis"/>
    <property type="evidence" value="ECO:0007669"/>
    <property type="project" value="TreeGrafter"/>
</dbReference>
<dbReference type="EMBL" id="CH940669">
    <property type="protein sequence ID" value="EDW58274.1"/>
    <property type="molecule type" value="Genomic_DNA"/>
</dbReference>
<name>B4MG13_DROVI</name>
<keyword evidence="3" id="KW-0813">Transport</keyword>
<dbReference type="InterPro" id="IPR024041">
    <property type="entry name" value="NH4_transpt_AmtB-like_dom"/>
</dbReference>
<dbReference type="Proteomes" id="UP000008792">
    <property type="component" value="Unassembled WGS sequence"/>
</dbReference>
<feature type="transmembrane region" description="Helical" evidence="9">
    <location>
        <begin position="12"/>
        <end position="29"/>
    </location>
</feature>
<evidence type="ECO:0000256" key="4">
    <source>
        <dbReference type="ARBA" id="ARBA00022692"/>
    </source>
</evidence>
<dbReference type="Gene3D" id="1.10.3430.10">
    <property type="entry name" value="Ammonium transporter AmtB like domains"/>
    <property type="match status" value="1"/>
</dbReference>
<proteinExistence type="inferred from homology"/>